<accession>A0ABS5A972</accession>
<dbReference type="InterPro" id="IPR006311">
    <property type="entry name" value="TAT_signal"/>
</dbReference>
<keyword evidence="1" id="KW-0732">Signal</keyword>
<keyword evidence="3" id="KW-1185">Reference proteome</keyword>
<comment type="caution">
    <text evidence="2">The sequence shown here is derived from an EMBL/GenBank/DDBJ whole genome shotgun (WGS) entry which is preliminary data.</text>
</comment>
<reference evidence="2 3" key="1">
    <citation type="submission" date="2021-03" db="EMBL/GenBank/DDBJ databases">
        <title>Sequencing the genomes of 1000 actinobacteria strains.</title>
        <authorList>
            <person name="Klenk H.-P."/>
        </authorList>
    </citation>
    <scope>NUCLEOTIDE SEQUENCE [LARGE SCALE GENOMIC DNA]</scope>
    <source>
        <strain evidence="2 3">DSM 44580</strain>
    </source>
</reference>
<gene>
    <name evidence="2" type="ORF">JOF53_002010</name>
</gene>
<dbReference type="Proteomes" id="UP001519363">
    <property type="component" value="Unassembled WGS sequence"/>
</dbReference>
<evidence type="ECO:0000313" key="3">
    <source>
        <dbReference type="Proteomes" id="UP001519363"/>
    </source>
</evidence>
<dbReference type="EMBL" id="JAGIOO010000001">
    <property type="protein sequence ID" value="MBP2473138.1"/>
    <property type="molecule type" value="Genomic_DNA"/>
</dbReference>
<evidence type="ECO:0000256" key="1">
    <source>
        <dbReference type="SAM" id="SignalP"/>
    </source>
</evidence>
<proteinExistence type="predicted"/>
<feature type="chain" id="PRO_5046783061" evidence="1">
    <location>
        <begin position="31"/>
        <end position="71"/>
    </location>
</feature>
<name>A0ABS5A972_9PSEU</name>
<dbReference type="PROSITE" id="PS51318">
    <property type="entry name" value="TAT"/>
    <property type="match status" value="1"/>
</dbReference>
<protein>
    <submittedName>
        <fullName evidence="2">Secreted PhoX family phosphatase</fullName>
    </submittedName>
</protein>
<sequence length="71" mass="7187">MSPNGHTSRRGFLIGSAATAAVATTPVATAATQDPAPPAPEPTAFTLREHLGLTGTKMGCDQGARGRAPSW</sequence>
<evidence type="ECO:0000313" key="2">
    <source>
        <dbReference type="EMBL" id="MBP2473138.1"/>
    </source>
</evidence>
<feature type="signal peptide" evidence="1">
    <location>
        <begin position="1"/>
        <end position="30"/>
    </location>
</feature>
<organism evidence="2 3">
    <name type="scientific">Crossiella equi</name>
    <dbReference type="NCBI Taxonomy" id="130796"/>
    <lineage>
        <taxon>Bacteria</taxon>
        <taxon>Bacillati</taxon>
        <taxon>Actinomycetota</taxon>
        <taxon>Actinomycetes</taxon>
        <taxon>Pseudonocardiales</taxon>
        <taxon>Pseudonocardiaceae</taxon>
        <taxon>Crossiella</taxon>
    </lineage>
</organism>